<dbReference type="RefSeq" id="WP_004355589.1">
    <property type="nucleotide sequence ID" value="NZ_AEDO01000013.1"/>
</dbReference>
<comment type="caution">
    <text evidence="2">The sequence shown here is derived from an EMBL/GenBank/DDBJ whole genome shotgun (WGS) entry which is preliminary data.</text>
</comment>
<feature type="region of interest" description="Disordered" evidence="1">
    <location>
        <begin position="69"/>
        <end position="121"/>
    </location>
</feature>
<accession>E1KNZ3</accession>
<feature type="compositionally biased region" description="Basic residues" evidence="1">
    <location>
        <begin position="106"/>
        <end position="121"/>
    </location>
</feature>
<dbReference type="STRING" id="866771.HMPREF9296_2529"/>
<evidence type="ECO:0000313" key="3">
    <source>
        <dbReference type="Proteomes" id="UP000003610"/>
    </source>
</evidence>
<dbReference type="EMBL" id="AEDO01000013">
    <property type="protein sequence ID" value="EFL46763.1"/>
    <property type="molecule type" value="Genomic_DNA"/>
</dbReference>
<evidence type="ECO:0000256" key="1">
    <source>
        <dbReference type="SAM" id="MobiDB-lite"/>
    </source>
</evidence>
<proteinExistence type="predicted"/>
<reference evidence="2 3" key="1">
    <citation type="submission" date="2010-08" db="EMBL/GenBank/DDBJ databases">
        <authorList>
            <person name="Durkin A.S."/>
            <person name="Madupu R."/>
            <person name="Torralba M."/>
            <person name="Gillis M."/>
            <person name="Methe B."/>
            <person name="Sutton G."/>
            <person name="Nelson K.E."/>
        </authorList>
    </citation>
    <scope>NUCLEOTIDE SEQUENCE [LARGE SCALE GENOMIC DNA]</scope>
    <source>
        <strain evidence="2 3">FB035-09AN</strain>
    </source>
</reference>
<sequence length="121" mass="14122">MYSTKEKLHHFNQLRNPLAAHADLELLRQKSPQNSNIDRFEFAPQKNFEDILFELLNFATHEEIVIHRREFFATDNDDKSDGSDESDGSDRSDKSDRSDESDIKKKEKAKKPSPKKKSSRK</sequence>
<dbReference type="Proteomes" id="UP000003610">
    <property type="component" value="Unassembled WGS sequence"/>
</dbReference>
<gene>
    <name evidence="2" type="ORF">HMPREF9296_2529</name>
</gene>
<evidence type="ECO:0000313" key="2">
    <source>
        <dbReference type="EMBL" id="EFL46763.1"/>
    </source>
</evidence>
<dbReference type="AlphaFoldDB" id="E1KNZ3"/>
<feature type="compositionally biased region" description="Basic and acidic residues" evidence="1">
    <location>
        <begin position="69"/>
        <end position="105"/>
    </location>
</feature>
<protein>
    <submittedName>
        <fullName evidence="2">Uncharacterized protein</fullName>
    </submittedName>
</protein>
<organism evidence="2 3">
    <name type="scientific">Prevotella disiens FB035-09AN</name>
    <dbReference type="NCBI Taxonomy" id="866771"/>
    <lineage>
        <taxon>Bacteria</taxon>
        <taxon>Pseudomonadati</taxon>
        <taxon>Bacteroidota</taxon>
        <taxon>Bacteroidia</taxon>
        <taxon>Bacteroidales</taxon>
        <taxon>Prevotellaceae</taxon>
        <taxon>Prevotella</taxon>
    </lineage>
</organism>
<name>E1KNZ3_9BACT</name>